<evidence type="ECO:0000313" key="6">
    <source>
        <dbReference type="EMBL" id="GGN63256.1"/>
    </source>
</evidence>
<keyword evidence="2 5" id="KW-0812">Transmembrane</keyword>
<evidence type="ECO:0000256" key="4">
    <source>
        <dbReference type="ARBA" id="ARBA00023136"/>
    </source>
</evidence>
<name>A0A917Y309_9ACTN</name>
<dbReference type="GO" id="GO:0012505">
    <property type="term" value="C:endomembrane system"/>
    <property type="evidence" value="ECO:0007669"/>
    <property type="project" value="UniProtKB-SubCell"/>
</dbReference>
<sequence>MRRSAAAAGSSLFLALAPGTVAVLLPWWLTGWRSGDWWLPVRVLGLVPLVAGAVVLLFAFARFVAEGLGTPAPVAPTEHLVVGGLYRHVRNPMYVAVVALIAGQALLLARPVLMVYGAIAGLVMAAFARWYEEPELIGRFGAEYERYRRAVPGWWPRLRPWRDAG</sequence>
<gene>
    <name evidence="6" type="ORF">GCM10011579_031350</name>
</gene>
<dbReference type="RefSeq" id="WP_189186613.1">
    <property type="nucleotide sequence ID" value="NZ_BMMM01000005.1"/>
</dbReference>
<dbReference type="InterPro" id="IPR007318">
    <property type="entry name" value="Phopholipid_MeTrfase"/>
</dbReference>
<dbReference type="EMBL" id="BMMM01000005">
    <property type="protein sequence ID" value="GGN63256.1"/>
    <property type="molecule type" value="Genomic_DNA"/>
</dbReference>
<evidence type="ECO:0000313" key="7">
    <source>
        <dbReference type="Proteomes" id="UP000600365"/>
    </source>
</evidence>
<evidence type="ECO:0000256" key="1">
    <source>
        <dbReference type="ARBA" id="ARBA00004127"/>
    </source>
</evidence>
<dbReference type="Proteomes" id="UP000600365">
    <property type="component" value="Unassembled WGS sequence"/>
</dbReference>
<feature type="transmembrane region" description="Helical" evidence="5">
    <location>
        <begin position="113"/>
        <end position="131"/>
    </location>
</feature>
<protein>
    <recommendedName>
        <fullName evidence="8">Isoprenylcysteine carboxyl methyltransferase</fullName>
    </recommendedName>
</protein>
<evidence type="ECO:0000256" key="2">
    <source>
        <dbReference type="ARBA" id="ARBA00022692"/>
    </source>
</evidence>
<comment type="caution">
    <text evidence="6">The sequence shown here is derived from an EMBL/GenBank/DDBJ whole genome shotgun (WGS) entry which is preliminary data.</text>
</comment>
<keyword evidence="3 5" id="KW-1133">Transmembrane helix</keyword>
<dbReference type="AlphaFoldDB" id="A0A917Y309"/>
<organism evidence="6 7">
    <name type="scientific">Streptomyces albiflavescens</name>
    <dbReference type="NCBI Taxonomy" id="1623582"/>
    <lineage>
        <taxon>Bacteria</taxon>
        <taxon>Bacillati</taxon>
        <taxon>Actinomycetota</taxon>
        <taxon>Actinomycetes</taxon>
        <taxon>Kitasatosporales</taxon>
        <taxon>Streptomycetaceae</taxon>
        <taxon>Streptomyces</taxon>
    </lineage>
</organism>
<keyword evidence="4 5" id="KW-0472">Membrane</keyword>
<accession>A0A917Y309</accession>
<evidence type="ECO:0008006" key="8">
    <source>
        <dbReference type="Google" id="ProtNLM"/>
    </source>
</evidence>
<comment type="subcellular location">
    <subcellularLocation>
        <location evidence="1">Endomembrane system</location>
        <topology evidence="1">Multi-pass membrane protein</topology>
    </subcellularLocation>
</comment>
<dbReference type="Gene3D" id="1.20.120.1630">
    <property type="match status" value="1"/>
</dbReference>
<keyword evidence="7" id="KW-1185">Reference proteome</keyword>
<evidence type="ECO:0000256" key="5">
    <source>
        <dbReference type="SAM" id="Phobius"/>
    </source>
</evidence>
<proteinExistence type="predicted"/>
<feature type="transmembrane region" description="Helical" evidence="5">
    <location>
        <begin position="46"/>
        <end position="65"/>
    </location>
</feature>
<reference evidence="6 7" key="1">
    <citation type="journal article" date="2014" name="Int. J. Syst. Evol. Microbiol.">
        <title>Complete genome sequence of Corynebacterium casei LMG S-19264T (=DSM 44701T), isolated from a smear-ripened cheese.</title>
        <authorList>
            <consortium name="US DOE Joint Genome Institute (JGI-PGF)"/>
            <person name="Walter F."/>
            <person name="Albersmeier A."/>
            <person name="Kalinowski J."/>
            <person name="Ruckert C."/>
        </authorList>
    </citation>
    <scope>NUCLEOTIDE SEQUENCE [LARGE SCALE GENOMIC DNA]</scope>
    <source>
        <strain evidence="6 7">CGMCC 4.7111</strain>
    </source>
</reference>
<evidence type="ECO:0000256" key="3">
    <source>
        <dbReference type="ARBA" id="ARBA00022989"/>
    </source>
</evidence>
<dbReference type="Pfam" id="PF04191">
    <property type="entry name" value="PEMT"/>
    <property type="match status" value="1"/>
</dbReference>